<dbReference type="NCBIfam" id="TIGR00396">
    <property type="entry name" value="leuS_bact"/>
    <property type="match status" value="1"/>
</dbReference>
<dbReference type="AlphaFoldDB" id="A0AAW9PTJ9"/>
<feature type="domain" description="Methionyl/Valyl/Leucyl/Isoleucyl-tRNA synthetase anticodon-binding" evidence="12">
    <location>
        <begin position="705"/>
        <end position="825"/>
    </location>
</feature>
<keyword evidence="7 9" id="KW-0030">Aminoacyl-tRNA synthetase</keyword>
<dbReference type="Gene3D" id="3.40.50.620">
    <property type="entry name" value="HUPs"/>
    <property type="match status" value="2"/>
</dbReference>
<reference evidence="15" key="1">
    <citation type="submission" date="2024-01" db="EMBL/GenBank/DDBJ databases">
        <title>Bank of Algae and Cyanobacteria of the Azores (BACA) strain genomes.</title>
        <authorList>
            <person name="Luz R."/>
            <person name="Cordeiro R."/>
            <person name="Fonseca A."/>
            <person name="Goncalves V."/>
        </authorList>
    </citation>
    <scope>NUCLEOTIDE SEQUENCE</scope>
    <source>
        <strain evidence="15">BACA0141</strain>
    </source>
</reference>
<dbReference type="InterPro" id="IPR009008">
    <property type="entry name" value="Val/Leu/Ile-tRNA-synth_edit"/>
</dbReference>
<dbReference type="InterPro" id="IPR001412">
    <property type="entry name" value="aa-tRNA-synth_I_CS"/>
</dbReference>
<keyword evidence="5 9" id="KW-0067">ATP-binding</keyword>
<dbReference type="HAMAP" id="MF_00049_B">
    <property type="entry name" value="Leu_tRNA_synth_B"/>
    <property type="match status" value="1"/>
</dbReference>
<dbReference type="Proteomes" id="UP001333818">
    <property type="component" value="Unassembled WGS sequence"/>
</dbReference>
<name>A0AAW9PTJ9_9CYAN</name>
<evidence type="ECO:0000259" key="14">
    <source>
        <dbReference type="Pfam" id="PF13603"/>
    </source>
</evidence>
<keyword evidence="3 9" id="KW-0436">Ligase</keyword>
<feature type="binding site" evidence="9">
    <location>
        <position position="627"/>
    </location>
    <ligand>
        <name>ATP</name>
        <dbReference type="ChEBI" id="CHEBI:30616"/>
    </ligand>
</feature>
<dbReference type="PANTHER" id="PTHR43740:SF2">
    <property type="entry name" value="LEUCINE--TRNA LIGASE, MITOCHONDRIAL"/>
    <property type="match status" value="1"/>
</dbReference>
<dbReference type="InterPro" id="IPR002300">
    <property type="entry name" value="aa-tRNA-synth_Ia"/>
</dbReference>
<gene>
    <name evidence="9 15" type="primary">leuS</name>
    <name evidence="15" type="ORF">V2H45_00880</name>
</gene>
<evidence type="ECO:0000259" key="13">
    <source>
        <dbReference type="Pfam" id="PF09334"/>
    </source>
</evidence>
<evidence type="ECO:0000313" key="16">
    <source>
        <dbReference type="Proteomes" id="UP001333818"/>
    </source>
</evidence>
<dbReference type="EC" id="6.1.1.4" evidence="9"/>
<dbReference type="CDD" id="cd00812">
    <property type="entry name" value="LeuRS_core"/>
    <property type="match status" value="1"/>
</dbReference>
<evidence type="ECO:0000259" key="11">
    <source>
        <dbReference type="Pfam" id="PF00133"/>
    </source>
</evidence>
<evidence type="ECO:0000256" key="2">
    <source>
        <dbReference type="ARBA" id="ARBA00022490"/>
    </source>
</evidence>
<protein>
    <recommendedName>
        <fullName evidence="9">Leucine--tRNA ligase</fullName>
        <ecNumber evidence="9">6.1.1.4</ecNumber>
    </recommendedName>
    <alternativeName>
        <fullName evidence="9">Leucyl-tRNA synthetase</fullName>
        <shortName evidence="9">LeuRS</shortName>
    </alternativeName>
</protein>
<dbReference type="GO" id="GO:0004823">
    <property type="term" value="F:leucine-tRNA ligase activity"/>
    <property type="evidence" value="ECO:0007669"/>
    <property type="project" value="UniProtKB-UniRule"/>
</dbReference>
<feature type="short sequence motif" description="'HIGH' region" evidence="9">
    <location>
        <begin position="43"/>
        <end position="53"/>
    </location>
</feature>
<comment type="similarity">
    <text evidence="1 9 10">Belongs to the class-I aminoacyl-tRNA synthetase family.</text>
</comment>
<comment type="caution">
    <text evidence="15">The sequence shown here is derived from an EMBL/GenBank/DDBJ whole genome shotgun (WGS) entry which is preliminary data.</text>
</comment>
<accession>A0AAW9PTJ9</accession>
<dbReference type="Pfam" id="PF09334">
    <property type="entry name" value="tRNA-synt_1g"/>
    <property type="match status" value="1"/>
</dbReference>
<dbReference type="SUPFAM" id="SSF52374">
    <property type="entry name" value="Nucleotidylyl transferase"/>
    <property type="match status" value="1"/>
</dbReference>
<feature type="short sequence motif" description="'KMSKS' region" evidence="9">
    <location>
        <begin position="624"/>
        <end position="628"/>
    </location>
</feature>
<dbReference type="EMBL" id="JAZBJZ010000002">
    <property type="protein sequence ID" value="MEE3715293.1"/>
    <property type="molecule type" value="Genomic_DNA"/>
</dbReference>
<dbReference type="Pfam" id="PF13603">
    <property type="entry name" value="tRNA-synt_1_2"/>
    <property type="match status" value="1"/>
</dbReference>
<dbReference type="FunFam" id="3.40.50.620:FF:000003">
    <property type="entry name" value="Leucine--tRNA ligase"/>
    <property type="match status" value="1"/>
</dbReference>
<dbReference type="RefSeq" id="WP_330481711.1">
    <property type="nucleotide sequence ID" value="NZ_JAZBJZ010000002.1"/>
</dbReference>
<dbReference type="GO" id="GO:0002161">
    <property type="term" value="F:aminoacyl-tRNA deacylase activity"/>
    <property type="evidence" value="ECO:0007669"/>
    <property type="project" value="InterPro"/>
</dbReference>
<dbReference type="Pfam" id="PF00133">
    <property type="entry name" value="tRNA-synt_1"/>
    <property type="match status" value="2"/>
</dbReference>
<dbReference type="Gene3D" id="1.10.730.10">
    <property type="entry name" value="Isoleucyl-tRNA Synthetase, Domain 1"/>
    <property type="match status" value="1"/>
</dbReference>
<evidence type="ECO:0000256" key="7">
    <source>
        <dbReference type="ARBA" id="ARBA00023146"/>
    </source>
</evidence>
<keyword evidence="4 9" id="KW-0547">Nucleotide-binding</keyword>
<evidence type="ECO:0000256" key="6">
    <source>
        <dbReference type="ARBA" id="ARBA00022917"/>
    </source>
</evidence>
<keyword evidence="2 9" id="KW-0963">Cytoplasm</keyword>
<evidence type="ECO:0000313" key="15">
    <source>
        <dbReference type="EMBL" id="MEE3715293.1"/>
    </source>
</evidence>
<comment type="catalytic activity">
    <reaction evidence="8 9">
        <text>tRNA(Leu) + L-leucine + ATP = L-leucyl-tRNA(Leu) + AMP + diphosphate</text>
        <dbReference type="Rhea" id="RHEA:11688"/>
        <dbReference type="Rhea" id="RHEA-COMP:9613"/>
        <dbReference type="Rhea" id="RHEA-COMP:9622"/>
        <dbReference type="ChEBI" id="CHEBI:30616"/>
        <dbReference type="ChEBI" id="CHEBI:33019"/>
        <dbReference type="ChEBI" id="CHEBI:57427"/>
        <dbReference type="ChEBI" id="CHEBI:78442"/>
        <dbReference type="ChEBI" id="CHEBI:78494"/>
        <dbReference type="ChEBI" id="CHEBI:456215"/>
        <dbReference type="EC" id="6.1.1.4"/>
    </reaction>
</comment>
<dbReference type="FunFam" id="3.40.50.620:FF:000100">
    <property type="entry name" value="probable leucine--tRNA ligase, mitochondrial"/>
    <property type="match status" value="1"/>
</dbReference>
<dbReference type="InterPro" id="IPR009080">
    <property type="entry name" value="tRNAsynth_Ia_anticodon-bd"/>
</dbReference>
<sequence>MEAKYNPQQIEPKWQQIWAEHKLDDAPEQEDSRPKFYALSMFPYPSGDLHMGHVRNYTITDVIARFKRMQGYRVLHPMGWDAFGLPAENAAIDRGTTPSEWTFKNMAQMRSQLQQVGLSYDWNREVATCAPDYYRWTQWLFLQFLKADLAYQKEATVNWDPIDQTVLANEQVDNEGKSWRSGAKVEKRKLRQWFLKITDYAEQLLQDLDKLTDWPERVKTMQANWIGKSVGAELSFPILNSGNQEAIAVFTTRPDTVYGVSYVVLAPEHPLVNQITTPEQAATVEAFVAEVANISEMDRTAEDKPKRGVPTGAIAINPFTGNQIPIWIADYVLFEYGTGAVMGVPAHDVRDFAFAKQYDLPIQYVIVPNGTAAGEIPKSLSQSAYTESGVMVNSGDFDGIDSPTAKTKIIELAEAQGWGKGRVQYRLRDWLISRQRYWGCPIPVIHCPHCGVVPVPDRDLPIELPQNVEFTGRGASPLAKLESWVNVPCPTCGTAAKRETDTMDTFIDSSWYFLRFSDAQNSDTAFDFQKVNDWLPVDQYVGGVEHAILHLLYSRFFTKVLRDRGILNFDEPFKRLLTQGMVQGLTYMNPNKSGKDKWIPSALVDPKDPRDPDTGEAIQAFYTTMSKSKGNGVAPKQAIAKYGADTIRMFTLFKAPPEKDLEWDEADVEGQFRFVNRVWRLVTEFVESRSSSSPQNNSPDEKGNRVLRRAIHTAIKEVTEDLTGDYQLNTAISELMKLSNALQDSKEKNSAIYVEGIESLLRLMAPFAPHITDELWAQLGHSESIHLQPWLEPDPEALVVDEITLVIQVNGKLRGNIQVPAGADKAALEAYARNSPIAQKYLEGKDIKKVIAVPGKLVNFVV</sequence>
<dbReference type="FunFam" id="1.10.730.10:FF:000011">
    <property type="entry name" value="Leucine--tRNA ligase chloroplastic/mitochondrial"/>
    <property type="match status" value="1"/>
</dbReference>
<dbReference type="InterPro" id="IPR025709">
    <property type="entry name" value="Leu_tRNA-synth_edit"/>
</dbReference>
<keyword evidence="6 9" id="KW-0648">Protein biosynthesis</keyword>
<dbReference type="GO" id="GO:0005524">
    <property type="term" value="F:ATP binding"/>
    <property type="evidence" value="ECO:0007669"/>
    <property type="project" value="UniProtKB-UniRule"/>
</dbReference>
<feature type="domain" description="Methionyl/Leucyl tRNA synthetase" evidence="13">
    <location>
        <begin position="41"/>
        <end position="173"/>
    </location>
</feature>
<dbReference type="PANTHER" id="PTHR43740">
    <property type="entry name" value="LEUCYL-TRNA SYNTHETASE"/>
    <property type="match status" value="1"/>
</dbReference>
<evidence type="ECO:0000259" key="12">
    <source>
        <dbReference type="Pfam" id="PF08264"/>
    </source>
</evidence>
<evidence type="ECO:0000256" key="4">
    <source>
        <dbReference type="ARBA" id="ARBA00022741"/>
    </source>
</evidence>
<dbReference type="Pfam" id="PF08264">
    <property type="entry name" value="Anticodon_1"/>
    <property type="match status" value="1"/>
</dbReference>
<dbReference type="InterPro" id="IPR014729">
    <property type="entry name" value="Rossmann-like_a/b/a_fold"/>
</dbReference>
<evidence type="ECO:0000256" key="1">
    <source>
        <dbReference type="ARBA" id="ARBA00005594"/>
    </source>
</evidence>
<keyword evidence="16" id="KW-1185">Reference proteome</keyword>
<dbReference type="SUPFAM" id="SSF50677">
    <property type="entry name" value="ValRS/IleRS/LeuRS editing domain"/>
    <property type="match status" value="1"/>
</dbReference>
<dbReference type="GO" id="GO:0006429">
    <property type="term" value="P:leucyl-tRNA aminoacylation"/>
    <property type="evidence" value="ECO:0007669"/>
    <property type="project" value="UniProtKB-UniRule"/>
</dbReference>
<dbReference type="SUPFAM" id="SSF47323">
    <property type="entry name" value="Anticodon-binding domain of a subclass of class I aminoacyl-tRNA synthetases"/>
    <property type="match status" value="1"/>
</dbReference>
<dbReference type="InterPro" id="IPR015413">
    <property type="entry name" value="Methionyl/Leucyl_tRNA_Synth"/>
</dbReference>
<evidence type="ECO:0000256" key="9">
    <source>
        <dbReference type="HAMAP-Rule" id="MF_00049"/>
    </source>
</evidence>
<dbReference type="CDD" id="cd07958">
    <property type="entry name" value="Anticodon_Ia_Leu_BEm"/>
    <property type="match status" value="1"/>
</dbReference>
<evidence type="ECO:0000256" key="8">
    <source>
        <dbReference type="ARBA" id="ARBA00047469"/>
    </source>
</evidence>
<evidence type="ECO:0000256" key="5">
    <source>
        <dbReference type="ARBA" id="ARBA00022840"/>
    </source>
</evidence>
<feature type="domain" description="Leucyl-tRNA synthetase editing" evidence="14">
    <location>
        <begin position="224"/>
        <end position="413"/>
    </location>
</feature>
<evidence type="ECO:0000256" key="3">
    <source>
        <dbReference type="ARBA" id="ARBA00022598"/>
    </source>
</evidence>
<proteinExistence type="inferred from homology"/>
<dbReference type="PROSITE" id="PS00178">
    <property type="entry name" value="AA_TRNA_LIGASE_I"/>
    <property type="match status" value="1"/>
</dbReference>
<evidence type="ECO:0000256" key="10">
    <source>
        <dbReference type="RuleBase" id="RU363035"/>
    </source>
</evidence>
<comment type="subcellular location">
    <subcellularLocation>
        <location evidence="9">Cytoplasm</location>
    </subcellularLocation>
</comment>
<feature type="domain" description="Aminoacyl-tRNA synthetase class Ia" evidence="11">
    <location>
        <begin position="427"/>
        <end position="583"/>
    </location>
</feature>
<dbReference type="GO" id="GO:0005829">
    <property type="term" value="C:cytosol"/>
    <property type="evidence" value="ECO:0007669"/>
    <property type="project" value="TreeGrafter"/>
</dbReference>
<dbReference type="PRINTS" id="PR00985">
    <property type="entry name" value="TRNASYNTHLEU"/>
</dbReference>
<dbReference type="InterPro" id="IPR013155">
    <property type="entry name" value="M/V/L/I-tRNA-synth_anticd-bd"/>
</dbReference>
<dbReference type="InterPro" id="IPR002302">
    <property type="entry name" value="Leu-tRNA-ligase"/>
</dbReference>
<feature type="domain" description="Aminoacyl-tRNA synthetase class Ia" evidence="11">
    <location>
        <begin position="625"/>
        <end position="664"/>
    </location>
</feature>
<organism evidence="15 16">
    <name type="scientific">Tumidithrix elongata BACA0141</name>
    <dbReference type="NCBI Taxonomy" id="2716417"/>
    <lineage>
        <taxon>Bacteria</taxon>
        <taxon>Bacillati</taxon>
        <taxon>Cyanobacteriota</taxon>
        <taxon>Cyanophyceae</taxon>
        <taxon>Pseudanabaenales</taxon>
        <taxon>Pseudanabaenaceae</taxon>
        <taxon>Tumidithrix</taxon>
        <taxon>Tumidithrix elongata</taxon>
    </lineage>
</organism>